<dbReference type="InterPro" id="IPR029466">
    <property type="entry name" value="NAM-associated_C"/>
</dbReference>
<dbReference type="AlphaFoldDB" id="A0A0L0VUS7"/>
<name>A0A0L0VUS7_9BASI</name>
<evidence type="ECO:0000259" key="2">
    <source>
        <dbReference type="Pfam" id="PF14303"/>
    </source>
</evidence>
<dbReference type="STRING" id="1165861.A0A0L0VUS7"/>
<reference evidence="4" key="1">
    <citation type="submission" date="2014-03" db="EMBL/GenBank/DDBJ databases">
        <title>The Genome Sequence of Puccinia striiformis f. sp. tritici PST-78.</title>
        <authorList>
            <consortium name="The Broad Institute Genome Sequencing Platform"/>
            <person name="Cuomo C."/>
            <person name="Hulbert S."/>
            <person name="Chen X."/>
            <person name="Walker B."/>
            <person name="Young S.K."/>
            <person name="Zeng Q."/>
            <person name="Gargeya S."/>
            <person name="Fitzgerald M."/>
            <person name="Haas B."/>
            <person name="Abouelleil A."/>
            <person name="Alvarado L."/>
            <person name="Arachchi H.M."/>
            <person name="Berlin A.M."/>
            <person name="Chapman S.B."/>
            <person name="Goldberg J."/>
            <person name="Griggs A."/>
            <person name="Gujja S."/>
            <person name="Hansen M."/>
            <person name="Howarth C."/>
            <person name="Imamovic A."/>
            <person name="Larimer J."/>
            <person name="McCowan C."/>
            <person name="Montmayeur A."/>
            <person name="Murphy C."/>
            <person name="Neiman D."/>
            <person name="Pearson M."/>
            <person name="Priest M."/>
            <person name="Roberts A."/>
            <person name="Saif S."/>
            <person name="Shea T."/>
            <person name="Sisk P."/>
            <person name="Sykes S."/>
            <person name="Wortman J."/>
            <person name="Nusbaum C."/>
            <person name="Birren B."/>
        </authorList>
    </citation>
    <scope>NUCLEOTIDE SEQUENCE [LARGE SCALE GENOMIC DNA]</scope>
    <source>
        <strain evidence="4">race PST-78</strain>
    </source>
</reference>
<dbReference type="Proteomes" id="UP000054564">
    <property type="component" value="Unassembled WGS sequence"/>
</dbReference>
<keyword evidence="4" id="KW-1185">Reference proteome</keyword>
<dbReference type="PANTHER" id="PTHR45125:SF3">
    <property type="entry name" value="NO-APICAL-MERISTEM-ASSOCIATED CARBOXY-TERMINAL DOMAIN PROTEIN"/>
    <property type="match status" value="1"/>
</dbReference>
<sequence>MASITNTDIPPILTQKKTTKRKSGRAAGLSPSKLRLEMMNRPPNHQKGTQADQETEQSRFGVDDLKKTPGSRLGNYIAKEDVQICLSWLETTEDPLNSTNQSGVTFWDQVHGHYMEQIILANQSGKTIADWIPAALKLDIALNKDKGKDYTHMQCYHSLDCQKWLDYSSDTTAVPSMRLDDTYWPPGNKKAKDAWAEEAKNTKWKDNLIKVNRDLANHSESQSAILAEQKDALIAMSDEATMLINLDSIPDSKQEFFEWRQHKFIEKMKKAKANEAQKKKEDKEKKKTETKEKKKKDKEEEKKMEEEEKKKKEDEQKAKEATQMKTLATSKKNTAV</sequence>
<evidence type="ECO:0000256" key="1">
    <source>
        <dbReference type="SAM" id="MobiDB-lite"/>
    </source>
</evidence>
<feature type="region of interest" description="Disordered" evidence="1">
    <location>
        <begin position="268"/>
        <end position="336"/>
    </location>
</feature>
<feature type="domain" description="No apical meristem-associated C-terminal" evidence="2">
    <location>
        <begin position="185"/>
        <end position="263"/>
    </location>
</feature>
<evidence type="ECO:0000313" key="4">
    <source>
        <dbReference type="Proteomes" id="UP000054564"/>
    </source>
</evidence>
<feature type="compositionally biased region" description="Polar residues" evidence="1">
    <location>
        <begin position="324"/>
        <end position="336"/>
    </location>
</feature>
<organism evidence="3 4">
    <name type="scientific">Puccinia striiformis f. sp. tritici PST-78</name>
    <dbReference type="NCBI Taxonomy" id="1165861"/>
    <lineage>
        <taxon>Eukaryota</taxon>
        <taxon>Fungi</taxon>
        <taxon>Dikarya</taxon>
        <taxon>Basidiomycota</taxon>
        <taxon>Pucciniomycotina</taxon>
        <taxon>Pucciniomycetes</taxon>
        <taxon>Pucciniales</taxon>
        <taxon>Pucciniaceae</taxon>
        <taxon>Puccinia</taxon>
    </lineage>
</organism>
<dbReference type="EMBL" id="AJIL01000019">
    <property type="protein sequence ID" value="KNF03044.1"/>
    <property type="molecule type" value="Genomic_DNA"/>
</dbReference>
<dbReference type="PANTHER" id="PTHR45125">
    <property type="entry name" value="F21J9.4-RELATED"/>
    <property type="match status" value="1"/>
</dbReference>
<gene>
    <name evidence="3" type="ORF">PSTG_03637</name>
</gene>
<dbReference type="Pfam" id="PF14303">
    <property type="entry name" value="NAM-associated"/>
    <property type="match status" value="1"/>
</dbReference>
<comment type="caution">
    <text evidence="3">The sequence shown here is derived from an EMBL/GenBank/DDBJ whole genome shotgun (WGS) entry which is preliminary data.</text>
</comment>
<feature type="compositionally biased region" description="Basic and acidic residues" evidence="1">
    <location>
        <begin position="268"/>
        <end position="322"/>
    </location>
</feature>
<protein>
    <recommendedName>
        <fullName evidence="2">No apical meristem-associated C-terminal domain-containing protein</fullName>
    </recommendedName>
</protein>
<proteinExistence type="predicted"/>
<feature type="region of interest" description="Disordered" evidence="1">
    <location>
        <begin position="1"/>
        <end position="65"/>
    </location>
</feature>
<accession>A0A0L0VUS7</accession>
<dbReference type="OrthoDB" id="689944at2759"/>
<evidence type="ECO:0000313" key="3">
    <source>
        <dbReference type="EMBL" id="KNF03044.1"/>
    </source>
</evidence>